<protein>
    <recommendedName>
        <fullName evidence="4">Receptor ligand binding region domain-containing protein</fullName>
    </recommendedName>
</protein>
<dbReference type="Proteomes" id="UP001607302">
    <property type="component" value="Unassembled WGS sequence"/>
</dbReference>
<evidence type="ECO:0008006" key="4">
    <source>
        <dbReference type="Google" id="ProtNLM"/>
    </source>
</evidence>
<comment type="caution">
    <text evidence="2">The sequence shown here is derived from an EMBL/GenBank/DDBJ whole genome shotgun (WGS) entry which is preliminary data.</text>
</comment>
<proteinExistence type="predicted"/>
<keyword evidence="1" id="KW-0812">Transmembrane</keyword>
<keyword evidence="1" id="KW-1133">Transmembrane helix</keyword>
<feature type="transmembrane region" description="Helical" evidence="1">
    <location>
        <begin position="55"/>
        <end position="79"/>
    </location>
</feature>
<keyword evidence="1" id="KW-0472">Membrane</keyword>
<dbReference type="EMBL" id="JAUDFV010000130">
    <property type="protein sequence ID" value="KAL2729546.1"/>
    <property type="molecule type" value="Genomic_DNA"/>
</dbReference>
<evidence type="ECO:0000256" key="1">
    <source>
        <dbReference type="SAM" id="Phobius"/>
    </source>
</evidence>
<gene>
    <name evidence="2" type="ORF">V1478_005836</name>
</gene>
<evidence type="ECO:0000313" key="3">
    <source>
        <dbReference type="Proteomes" id="UP001607302"/>
    </source>
</evidence>
<keyword evidence="3" id="KW-1185">Reference proteome</keyword>
<reference evidence="2 3" key="1">
    <citation type="journal article" date="2024" name="Ann. Entomol. Soc. Am.">
        <title>Genomic analyses of the southern and eastern yellowjacket wasps (Hymenoptera: Vespidae) reveal evolutionary signatures of social life.</title>
        <authorList>
            <person name="Catto M.A."/>
            <person name="Caine P.B."/>
            <person name="Orr S.E."/>
            <person name="Hunt B.G."/>
            <person name="Goodisman M.A.D."/>
        </authorList>
    </citation>
    <scope>NUCLEOTIDE SEQUENCE [LARGE SCALE GENOMIC DNA]</scope>
    <source>
        <strain evidence="2">233</strain>
        <tissue evidence="2">Head and thorax</tissue>
    </source>
</reference>
<name>A0ABD2B9Z1_VESSQ</name>
<sequence length="227" mass="25569">AYVDLVKAWGWKSFTIIYENNEGLVRLQELLKAHGPSEFPITVRQLSEGSEYRCFVFFFLQCLICALLRFELIIVTLLVGSDLYIVRVQLLDLESIVEKRSNSSFADFASSSNLLLLRIVSNNVVRFTNNFVASDALVKKLSIVTCLQHRVNGSTSSRTTNSPSGIDKGRLSSFLKYEKPFITYFLSVSDASQNLMPNLSGSLGMYRVNLHLIFLGDSRSLTVRFIS</sequence>
<dbReference type="AlphaFoldDB" id="A0ABD2B9Z1"/>
<dbReference type="Gene3D" id="3.40.50.2300">
    <property type="match status" value="1"/>
</dbReference>
<organism evidence="2 3">
    <name type="scientific">Vespula squamosa</name>
    <name type="common">Southern yellow jacket</name>
    <name type="synonym">Wasp</name>
    <dbReference type="NCBI Taxonomy" id="30214"/>
    <lineage>
        <taxon>Eukaryota</taxon>
        <taxon>Metazoa</taxon>
        <taxon>Ecdysozoa</taxon>
        <taxon>Arthropoda</taxon>
        <taxon>Hexapoda</taxon>
        <taxon>Insecta</taxon>
        <taxon>Pterygota</taxon>
        <taxon>Neoptera</taxon>
        <taxon>Endopterygota</taxon>
        <taxon>Hymenoptera</taxon>
        <taxon>Apocrita</taxon>
        <taxon>Aculeata</taxon>
        <taxon>Vespoidea</taxon>
        <taxon>Vespidae</taxon>
        <taxon>Vespinae</taxon>
        <taxon>Vespula</taxon>
    </lineage>
</organism>
<evidence type="ECO:0000313" key="2">
    <source>
        <dbReference type="EMBL" id="KAL2729546.1"/>
    </source>
</evidence>
<feature type="non-terminal residue" evidence="2">
    <location>
        <position position="1"/>
    </location>
</feature>
<accession>A0ABD2B9Z1</accession>